<dbReference type="Gene3D" id="3.30.420.10">
    <property type="entry name" value="Ribonuclease H-like superfamily/Ribonuclease H"/>
    <property type="match status" value="1"/>
</dbReference>
<dbReference type="Pfam" id="PF13333">
    <property type="entry name" value="rve_2"/>
    <property type="match status" value="1"/>
</dbReference>
<comment type="caution">
    <text evidence="4">The sequence shown here is derived from an EMBL/GenBank/DDBJ whole genome shotgun (WGS) entry which is preliminary data.</text>
</comment>
<dbReference type="InterPro" id="IPR001584">
    <property type="entry name" value="Integrase_cat-core"/>
</dbReference>
<dbReference type="InterPro" id="IPR012337">
    <property type="entry name" value="RNaseH-like_sf"/>
</dbReference>
<dbReference type="PANTHER" id="PTHR46889:SF5">
    <property type="entry name" value="INTEGRASE PROTEIN"/>
    <property type="match status" value="1"/>
</dbReference>
<evidence type="ECO:0000313" key="4">
    <source>
        <dbReference type="EMBL" id="MBC2294319.1"/>
    </source>
</evidence>
<dbReference type="InterPro" id="IPR048020">
    <property type="entry name" value="Transpos_IS3"/>
</dbReference>
<dbReference type="EMBL" id="JAARZT010000030">
    <property type="protein sequence ID" value="MBC2294319.1"/>
    <property type="molecule type" value="Genomic_DNA"/>
</dbReference>
<reference evidence="5 6" key="1">
    <citation type="submission" date="2020-03" db="EMBL/GenBank/DDBJ databases">
        <title>Soil Listeria distribution.</title>
        <authorList>
            <person name="Liao J."/>
            <person name="Wiedmann M."/>
        </authorList>
    </citation>
    <scope>NUCLEOTIDE SEQUENCE [LARGE SCALE GENOMIC DNA]</scope>
    <source>
        <strain evidence="4 5">FSL L7-0051</strain>
        <strain evidence="3 6">FSL L7-0054</strain>
    </source>
</reference>
<dbReference type="EMBL" id="JAARZS010000066">
    <property type="protein sequence ID" value="MBC2285901.1"/>
    <property type="molecule type" value="Genomic_DNA"/>
</dbReference>
<dbReference type="PANTHER" id="PTHR46889">
    <property type="entry name" value="TRANSPOSASE INSF FOR INSERTION SEQUENCE IS3B-RELATED"/>
    <property type="match status" value="1"/>
</dbReference>
<evidence type="ECO:0000259" key="2">
    <source>
        <dbReference type="PROSITE" id="PS50994"/>
    </source>
</evidence>
<dbReference type="GO" id="GO:0003676">
    <property type="term" value="F:nucleic acid binding"/>
    <property type="evidence" value="ECO:0007669"/>
    <property type="project" value="InterPro"/>
</dbReference>
<dbReference type="NCBIfam" id="NF033516">
    <property type="entry name" value="transpos_IS3"/>
    <property type="match status" value="1"/>
</dbReference>
<feature type="domain" description="Integrase catalytic" evidence="2">
    <location>
        <begin position="171"/>
        <end position="333"/>
    </location>
</feature>
<dbReference type="Proteomes" id="UP000585696">
    <property type="component" value="Unassembled WGS sequence"/>
</dbReference>
<dbReference type="GO" id="GO:0015074">
    <property type="term" value="P:DNA integration"/>
    <property type="evidence" value="ECO:0007669"/>
    <property type="project" value="InterPro"/>
</dbReference>
<protein>
    <submittedName>
        <fullName evidence="4">IS3 family transposase</fullName>
    </submittedName>
</protein>
<dbReference type="Pfam" id="PF00665">
    <property type="entry name" value="rve"/>
    <property type="match status" value="1"/>
</dbReference>
<dbReference type="InterPro" id="IPR036397">
    <property type="entry name" value="RNaseH_sf"/>
</dbReference>
<sequence>MIRDGAITLRKQILKRKNEILRDGARYSKKAASVPMQKQSFSLERKEILFTVVFELNQEKKYPINQLCKSLEVSRSGYYKWLKREPSTSELRTGKKAKEIERIFKESKSTFGVIRVQCALKRELGWNINKKAIRRIMRRMNLLPEIRKKRPTWVSTTATYTAENIIDRRFKATSPNEKWFTDVSYLFYGNHEKAYISAIIDRYDMSIISYVISRRNDNQLVMDTVQLAMNSNRNTRPIIHSDRGFQYTSLEYQKLKEQYRFEVSMSRAGRCLDNQPIESFWGVLKSEYYHRNKFNTFKELQDGMKEYIDYYMNKRYVPKFNGLTPTEYRSISI</sequence>
<organism evidence="4 5">
    <name type="scientific">Listeria booriae</name>
    <dbReference type="NCBI Taxonomy" id="1552123"/>
    <lineage>
        <taxon>Bacteria</taxon>
        <taxon>Bacillati</taxon>
        <taxon>Bacillota</taxon>
        <taxon>Bacilli</taxon>
        <taxon>Bacillales</taxon>
        <taxon>Listeriaceae</taxon>
        <taxon>Listeria</taxon>
    </lineage>
</organism>
<name>A0A842G2A3_9LIST</name>
<dbReference type="Pfam" id="PF13276">
    <property type="entry name" value="HTH_21"/>
    <property type="match status" value="1"/>
</dbReference>
<evidence type="ECO:0000313" key="6">
    <source>
        <dbReference type="Proteomes" id="UP000585696"/>
    </source>
</evidence>
<evidence type="ECO:0000313" key="3">
    <source>
        <dbReference type="EMBL" id="MBC2285901.1"/>
    </source>
</evidence>
<gene>
    <name evidence="3" type="ORF">HCB69_16110</name>
    <name evidence="4" type="ORF">HCC36_13850</name>
</gene>
<dbReference type="SUPFAM" id="SSF53098">
    <property type="entry name" value="Ribonuclease H-like"/>
    <property type="match status" value="1"/>
</dbReference>
<proteinExistence type="predicted"/>
<dbReference type="RefSeq" id="WP_185629842.1">
    <property type="nucleotide sequence ID" value="NZ_JAARZS010000066.1"/>
</dbReference>
<dbReference type="InterPro" id="IPR050900">
    <property type="entry name" value="Transposase_IS3/IS150/IS904"/>
</dbReference>
<evidence type="ECO:0000256" key="1">
    <source>
        <dbReference type="ARBA" id="ARBA00002286"/>
    </source>
</evidence>
<dbReference type="PROSITE" id="PS50994">
    <property type="entry name" value="INTEGRASE"/>
    <property type="match status" value="1"/>
</dbReference>
<evidence type="ECO:0000313" key="5">
    <source>
        <dbReference type="Proteomes" id="UP000543005"/>
    </source>
</evidence>
<comment type="function">
    <text evidence="1">Involved in the transposition of the insertion sequence.</text>
</comment>
<dbReference type="InterPro" id="IPR025948">
    <property type="entry name" value="HTH-like_dom"/>
</dbReference>
<accession>A0A842G2A3</accession>
<dbReference type="Proteomes" id="UP000543005">
    <property type="component" value="Unassembled WGS sequence"/>
</dbReference>
<dbReference type="AlphaFoldDB" id="A0A842G2A3"/>